<gene>
    <name evidence="4" type="ORF">IWQ60_007254</name>
</gene>
<comment type="caution">
    <text evidence="4">The sequence shown here is derived from an EMBL/GenBank/DDBJ whole genome shotgun (WGS) entry which is preliminary data.</text>
</comment>
<dbReference type="AlphaFoldDB" id="A0A9W8DPQ2"/>
<feature type="compositionally biased region" description="Low complexity" evidence="3">
    <location>
        <begin position="161"/>
        <end position="181"/>
    </location>
</feature>
<keyword evidence="5" id="KW-1185">Reference proteome</keyword>
<feature type="region of interest" description="Disordered" evidence="3">
    <location>
        <begin position="160"/>
        <end position="184"/>
    </location>
</feature>
<dbReference type="PANTHER" id="PTHR13774:SF17">
    <property type="entry name" value="PHENAZINE BIOSYNTHESIS-LIKE DOMAIN-CONTAINING PROTEIN"/>
    <property type="match status" value="1"/>
</dbReference>
<comment type="similarity">
    <text evidence="1">Belongs to the PhzF family.</text>
</comment>
<dbReference type="Proteomes" id="UP001150569">
    <property type="component" value="Unassembled WGS sequence"/>
</dbReference>
<evidence type="ECO:0000256" key="1">
    <source>
        <dbReference type="ARBA" id="ARBA00008270"/>
    </source>
</evidence>
<reference evidence="4" key="1">
    <citation type="submission" date="2022-07" db="EMBL/GenBank/DDBJ databases">
        <title>Phylogenomic reconstructions and comparative analyses of Kickxellomycotina fungi.</title>
        <authorList>
            <person name="Reynolds N.K."/>
            <person name="Stajich J.E."/>
            <person name="Barry K."/>
            <person name="Grigoriev I.V."/>
            <person name="Crous P."/>
            <person name="Smith M.E."/>
        </authorList>
    </citation>
    <scope>NUCLEOTIDE SEQUENCE</scope>
    <source>
        <strain evidence="4">RSA 861</strain>
    </source>
</reference>
<dbReference type="OrthoDB" id="75169at2759"/>
<evidence type="ECO:0000313" key="4">
    <source>
        <dbReference type="EMBL" id="KAJ1919434.1"/>
    </source>
</evidence>
<keyword evidence="2" id="KW-0413">Isomerase</keyword>
<name>A0A9W8DPQ2_9FUNG</name>
<proteinExistence type="inferred from homology"/>
<dbReference type="GO" id="GO:0016853">
    <property type="term" value="F:isomerase activity"/>
    <property type="evidence" value="ECO:0007669"/>
    <property type="project" value="UniProtKB-KW"/>
</dbReference>
<dbReference type="GO" id="GO:0005737">
    <property type="term" value="C:cytoplasm"/>
    <property type="evidence" value="ECO:0007669"/>
    <property type="project" value="TreeGrafter"/>
</dbReference>
<dbReference type="SUPFAM" id="SSF54506">
    <property type="entry name" value="Diaminopimelate epimerase-like"/>
    <property type="match status" value="2"/>
</dbReference>
<dbReference type="InterPro" id="IPR003719">
    <property type="entry name" value="Phenazine_PhzF-like"/>
</dbReference>
<dbReference type="Gene3D" id="3.10.310.10">
    <property type="entry name" value="Diaminopimelate Epimerase, Chain A, domain 1"/>
    <property type="match status" value="3"/>
</dbReference>
<sequence length="403" mass="43425">MVGTFRVFTVNSLVRFGHRFTGIPVAVCLLPADLCLDGEVLSNIASDMGAAVTAFVQPLFRPGQEVVLDGTSEYTRNDVFALFWFTPLVELSLCAHATLAAGHVILKELKSVHQAIEFKTLSDRISVVRDSWGQDTRIALLLPADPQPCSLADYSDVKGGASTSQRHARRASTASTAVSTTPTLDKKVTEAEAVAGLTRNRTIKAARAAFESRWRGTGKSDRVASALSNHPSHGTGGLQSMAPEHFENLEGLTETILGSMLNPPLVRAVVYGPLHRNLLIHITGGPTELRHFAPVFTPEILVLGTQNKVSSLVVTCSPPAGANYDFAARCFSPWTNVEEEAMTGGSYSVLAAYWSARCGLKELRGLLGNHRKGLVNLMVSRSRGEYVQMSGSSQTIITGNYDL</sequence>
<dbReference type="PANTHER" id="PTHR13774">
    <property type="entry name" value="PHENAZINE BIOSYNTHESIS PROTEIN"/>
    <property type="match status" value="1"/>
</dbReference>
<protein>
    <submittedName>
        <fullName evidence="4">Uncharacterized protein</fullName>
    </submittedName>
</protein>
<dbReference type="Pfam" id="PF02567">
    <property type="entry name" value="PhzC-PhzF"/>
    <property type="match status" value="2"/>
</dbReference>
<accession>A0A9W8DPQ2</accession>
<dbReference type="EMBL" id="JANBPT010000473">
    <property type="protein sequence ID" value="KAJ1919434.1"/>
    <property type="molecule type" value="Genomic_DNA"/>
</dbReference>
<evidence type="ECO:0000256" key="2">
    <source>
        <dbReference type="ARBA" id="ARBA00023235"/>
    </source>
</evidence>
<evidence type="ECO:0000256" key="3">
    <source>
        <dbReference type="SAM" id="MobiDB-lite"/>
    </source>
</evidence>
<organism evidence="4 5">
    <name type="scientific">Tieghemiomyces parasiticus</name>
    <dbReference type="NCBI Taxonomy" id="78921"/>
    <lineage>
        <taxon>Eukaryota</taxon>
        <taxon>Fungi</taxon>
        <taxon>Fungi incertae sedis</taxon>
        <taxon>Zoopagomycota</taxon>
        <taxon>Kickxellomycotina</taxon>
        <taxon>Dimargaritomycetes</taxon>
        <taxon>Dimargaritales</taxon>
        <taxon>Dimargaritaceae</taxon>
        <taxon>Tieghemiomyces</taxon>
    </lineage>
</organism>
<evidence type="ECO:0000313" key="5">
    <source>
        <dbReference type="Proteomes" id="UP001150569"/>
    </source>
</evidence>